<dbReference type="CDD" id="cd00090">
    <property type="entry name" value="HTH_ARSR"/>
    <property type="match status" value="1"/>
</dbReference>
<gene>
    <name evidence="3" type="ORF">CIK84_02720</name>
</gene>
<proteinExistence type="predicted"/>
<dbReference type="Pfam" id="PF09339">
    <property type="entry name" value="HTH_IclR"/>
    <property type="match status" value="1"/>
</dbReference>
<dbReference type="InterPro" id="IPR011991">
    <property type="entry name" value="ArsR-like_HTH"/>
</dbReference>
<reference evidence="3 4" key="1">
    <citation type="journal article" date="2017" name="Elife">
        <title>Extensive horizontal gene transfer in cheese-associated bacteria.</title>
        <authorList>
            <person name="Bonham K.S."/>
            <person name="Wolfe B.E."/>
            <person name="Dutton R.J."/>
        </authorList>
    </citation>
    <scope>NUCLEOTIDE SEQUENCE [LARGE SCALE GENOMIC DNA]</scope>
    <source>
        <strain evidence="3 4">JB182</strain>
    </source>
</reference>
<evidence type="ECO:0000259" key="2">
    <source>
        <dbReference type="Pfam" id="PF09339"/>
    </source>
</evidence>
<evidence type="ECO:0000313" key="4">
    <source>
        <dbReference type="Proteomes" id="UP000235739"/>
    </source>
</evidence>
<organism evidence="3 4">
    <name type="scientific">Glutamicibacter arilaitensis</name>
    <dbReference type="NCBI Taxonomy" id="256701"/>
    <lineage>
        <taxon>Bacteria</taxon>
        <taxon>Bacillati</taxon>
        <taxon>Actinomycetota</taxon>
        <taxon>Actinomycetes</taxon>
        <taxon>Micrococcales</taxon>
        <taxon>Micrococcaceae</taxon>
        <taxon>Glutamicibacter</taxon>
    </lineage>
</organism>
<dbReference type="Gene3D" id="1.10.10.10">
    <property type="entry name" value="Winged helix-like DNA-binding domain superfamily/Winged helix DNA-binding domain"/>
    <property type="match status" value="1"/>
</dbReference>
<dbReference type="GO" id="GO:0006355">
    <property type="term" value="P:regulation of DNA-templated transcription"/>
    <property type="evidence" value="ECO:0007669"/>
    <property type="project" value="InterPro"/>
</dbReference>
<evidence type="ECO:0000313" key="3">
    <source>
        <dbReference type="EMBL" id="PMQ20540.1"/>
    </source>
</evidence>
<feature type="region of interest" description="Disordered" evidence="1">
    <location>
        <begin position="1"/>
        <end position="26"/>
    </location>
</feature>
<name>A0A2N7S328_9MICC</name>
<feature type="domain" description="HTH iclR-type" evidence="2">
    <location>
        <begin position="33"/>
        <end position="75"/>
    </location>
</feature>
<dbReference type="GO" id="GO:0003677">
    <property type="term" value="F:DNA binding"/>
    <property type="evidence" value="ECO:0007669"/>
    <property type="project" value="InterPro"/>
</dbReference>
<accession>A0A2N7S328</accession>
<dbReference type="InterPro" id="IPR036390">
    <property type="entry name" value="WH_DNA-bd_sf"/>
</dbReference>
<dbReference type="EMBL" id="PNQX01000001">
    <property type="protein sequence ID" value="PMQ20540.1"/>
    <property type="molecule type" value="Genomic_DNA"/>
</dbReference>
<comment type="caution">
    <text evidence="3">The sequence shown here is derived from an EMBL/GenBank/DDBJ whole genome shotgun (WGS) entry which is preliminary data.</text>
</comment>
<dbReference type="SUPFAM" id="SSF46785">
    <property type="entry name" value="Winged helix' DNA-binding domain"/>
    <property type="match status" value="1"/>
</dbReference>
<sequence length="234" mass="24811">MIPRQVETMKRSGMQPVARRTSSGRIHSPTRERILELVGNADQGLALSAIAATTGLHENTVRAHLEALLEDGYLLRKAAEATGRGRPAWIWFPAETQESTYAALASVLAEQLVHSADDPRAASIAAGRRWGQSLGTGPEATHLPAQPAETQVLNSLEAMGFAPAVSEDHSITLNACPLIGAAEKNPGIVCNVHLGMVRGLLESAGTSSEGTELKPFASKHTCQLELPLSSQGQQ</sequence>
<dbReference type="InterPro" id="IPR036388">
    <property type="entry name" value="WH-like_DNA-bd_sf"/>
</dbReference>
<dbReference type="AlphaFoldDB" id="A0A2N7S328"/>
<dbReference type="Proteomes" id="UP000235739">
    <property type="component" value="Unassembled WGS sequence"/>
</dbReference>
<evidence type="ECO:0000256" key="1">
    <source>
        <dbReference type="SAM" id="MobiDB-lite"/>
    </source>
</evidence>
<dbReference type="InterPro" id="IPR005471">
    <property type="entry name" value="Tscrpt_reg_IclR_N"/>
</dbReference>
<protein>
    <submittedName>
        <fullName evidence="3">Transcriptional regulator</fullName>
    </submittedName>
</protein>